<organism evidence="1 2">
    <name type="scientific">Armillaria novae-zelandiae</name>
    <dbReference type="NCBI Taxonomy" id="153914"/>
    <lineage>
        <taxon>Eukaryota</taxon>
        <taxon>Fungi</taxon>
        <taxon>Dikarya</taxon>
        <taxon>Basidiomycota</taxon>
        <taxon>Agaricomycotina</taxon>
        <taxon>Agaricomycetes</taxon>
        <taxon>Agaricomycetidae</taxon>
        <taxon>Agaricales</taxon>
        <taxon>Marasmiineae</taxon>
        <taxon>Physalacriaceae</taxon>
        <taxon>Armillaria</taxon>
    </lineage>
</organism>
<dbReference type="Proteomes" id="UP001175227">
    <property type="component" value="Unassembled WGS sequence"/>
</dbReference>
<dbReference type="AlphaFoldDB" id="A0AA39NL68"/>
<gene>
    <name evidence="1" type="ORF">IW261DRAFT_1426410</name>
</gene>
<name>A0AA39NL68_9AGAR</name>
<accession>A0AA39NL68</accession>
<evidence type="ECO:0000313" key="1">
    <source>
        <dbReference type="EMBL" id="KAK0467657.1"/>
    </source>
</evidence>
<sequence length="167" mass="18842">MDKILQPCTTTIRSAGHQISEKIHHALSLDNASLKVPGTDAELVNGTVRLIWNVPVDNTNRRRHRNAHHSLRDLGHRRRRPHYESDILLMGVSRAGSAISYPQPLPVVRTPTQNRKETPGDVGDQRILLNVVRMAFEATPHQVSLKLYWNQCKSGKRSSSESYQGKV</sequence>
<evidence type="ECO:0000313" key="2">
    <source>
        <dbReference type="Proteomes" id="UP001175227"/>
    </source>
</evidence>
<keyword evidence="2" id="KW-1185">Reference proteome</keyword>
<proteinExistence type="predicted"/>
<protein>
    <submittedName>
        <fullName evidence="1">Uncharacterized protein</fullName>
    </submittedName>
</protein>
<dbReference type="EMBL" id="JAUEPR010000072">
    <property type="protein sequence ID" value="KAK0467657.1"/>
    <property type="molecule type" value="Genomic_DNA"/>
</dbReference>
<reference evidence="1" key="1">
    <citation type="submission" date="2023-06" db="EMBL/GenBank/DDBJ databases">
        <authorList>
            <consortium name="Lawrence Berkeley National Laboratory"/>
            <person name="Ahrendt S."/>
            <person name="Sahu N."/>
            <person name="Indic B."/>
            <person name="Wong-Bajracharya J."/>
            <person name="Merenyi Z."/>
            <person name="Ke H.-M."/>
            <person name="Monk M."/>
            <person name="Kocsube S."/>
            <person name="Drula E."/>
            <person name="Lipzen A."/>
            <person name="Balint B."/>
            <person name="Henrissat B."/>
            <person name="Andreopoulos B."/>
            <person name="Martin F.M."/>
            <person name="Harder C.B."/>
            <person name="Rigling D."/>
            <person name="Ford K.L."/>
            <person name="Foster G.D."/>
            <person name="Pangilinan J."/>
            <person name="Papanicolaou A."/>
            <person name="Barry K."/>
            <person name="LaButti K."/>
            <person name="Viragh M."/>
            <person name="Koriabine M."/>
            <person name="Yan M."/>
            <person name="Riley R."/>
            <person name="Champramary S."/>
            <person name="Plett K.L."/>
            <person name="Tsai I.J."/>
            <person name="Slot J."/>
            <person name="Sipos G."/>
            <person name="Plett J."/>
            <person name="Nagy L.G."/>
            <person name="Grigoriev I.V."/>
        </authorList>
    </citation>
    <scope>NUCLEOTIDE SEQUENCE</scope>
    <source>
        <strain evidence="1">ICMP 16352</strain>
    </source>
</reference>
<comment type="caution">
    <text evidence="1">The sequence shown here is derived from an EMBL/GenBank/DDBJ whole genome shotgun (WGS) entry which is preliminary data.</text>
</comment>